<protein>
    <submittedName>
        <fullName evidence="7">DNA-binding SARP family transcriptional activator</fullName>
    </submittedName>
</protein>
<dbReference type="InterPro" id="IPR005119">
    <property type="entry name" value="LysR_subst-bd"/>
</dbReference>
<organism evidence="7 8">
    <name type="scientific">Kribbella italica</name>
    <dbReference type="NCBI Taxonomy" id="1540520"/>
    <lineage>
        <taxon>Bacteria</taxon>
        <taxon>Bacillati</taxon>
        <taxon>Actinomycetota</taxon>
        <taxon>Actinomycetes</taxon>
        <taxon>Propionibacteriales</taxon>
        <taxon>Kribbellaceae</taxon>
        <taxon>Kribbella</taxon>
    </lineage>
</organism>
<evidence type="ECO:0000313" key="7">
    <source>
        <dbReference type="EMBL" id="MBB5841419.1"/>
    </source>
</evidence>
<dbReference type="InterPro" id="IPR001867">
    <property type="entry name" value="OmpR/PhoB-type_DNA-bd"/>
</dbReference>
<keyword evidence="2" id="KW-0805">Transcription regulation</keyword>
<evidence type="ECO:0000256" key="4">
    <source>
        <dbReference type="ARBA" id="ARBA00023163"/>
    </source>
</evidence>
<dbReference type="RefSeq" id="WP_184804718.1">
    <property type="nucleotide sequence ID" value="NZ_JACHMY010000001.1"/>
</dbReference>
<feature type="DNA-binding region" description="OmpR/PhoB-type" evidence="5">
    <location>
        <begin position="1"/>
        <end position="84"/>
    </location>
</feature>
<keyword evidence="4" id="KW-0804">Transcription</keyword>
<dbReference type="Pfam" id="PF03704">
    <property type="entry name" value="BTAD"/>
    <property type="match status" value="1"/>
</dbReference>
<dbReference type="InterPro" id="IPR005158">
    <property type="entry name" value="BTAD"/>
</dbReference>
<dbReference type="GO" id="GO:0006355">
    <property type="term" value="P:regulation of DNA-templated transcription"/>
    <property type="evidence" value="ECO:0007669"/>
    <property type="project" value="InterPro"/>
</dbReference>
<dbReference type="SMART" id="SM01043">
    <property type="entry name" value="BTAD"/>
    <property type="match status" value="1"/>
</dbReference>
<dbReference type="PROSITE" id="PS51755">
    <property type="entry name" value="OMPR_PHOB"/>
    <property type="match status" value="1"/>
</dbReference>
<dbReference type="Pfam" id="PF03466">
    <property type="entry name" value="LysR_substrate"/>
    <property type="match status" value="1"/>
</dbReference>
<comment type="caution">
    <text evidence="7">The sequence shown here is derived from an EMBL/GenBank/DDBJ whole genome shotgun (WGS) entry which is preliminary data.</text>
</comment>
<dbReference type="InterPro" id="IPR011990">
    <property type="entry name" value="TPR-like_helical_dom_sf"/>
</dbReference>
<sequence length="450" mass="49243">MRVQVDGTTAGKLRPAVRNVLGALLLHPGEALGAGRLAEVGWGPAGCSSGALQMTVTRLRDWLEKQCGPTATVSWDGQGYRLDVPDSDNDFQEFQRLAAAPRASDPEARARALQETLELWRGPLFADGPEWIRTDPLVRRWEDSRISLVLEFADAALESGKPELALTHLEPLAAELPYDERVHARLMTVLLASDRRAEALLRYEDVRRRLADELGVGPGTALGEVHAQLLKEPRVPRGPHEPAKSAELVIGSLEAIITLPEIRALLAATRLEHPEITIKVRHLDFVEQVTALPQGQADVVVVFLPVPAGVEVEPLGTGTRSVVVNNAHELAALDHLTLAGMAGHRVVSLSPKVHEEWRSFWAVDPRPDGTRVNFTDDEVTNLEELFSAVALGPDITIVPSACRELYPRPDLTYIEVLDMEPIVVALAWLPGPERPALNALVDQARRMRGA</sequence>
<dbReference type="PANTHER" id="PTHR35807">
    <property type="entry name" value="TRANSCRIPTIONAL REGULATOR REDD-RELATED"/>
    <property type="match status" value="1"/>
</dbReference>
<dbReference type="EMBL" id="JACHMY010000001">
    <property type="protein sequence ID" value="MBB5841419.1"/>
    <property type="molecule type" value="Genomic_DNA"/>
</dbReference>
<dbReference type="GO" id="GO:0003677">
    <property type="term" value="F:DNA binding"/>
    <property type="evidence" value="ECO:0007669"/>
    <property type="project" value="UniProtKB-UniRule"/>
</dbReference>
<evidence type="ECO:0000256" key="2">
    <source>
        <dbReference type="ARBA" id="ARBA00023015"/>
    </source>
</evidence>
<dbReference type="Gene3D" id="3.40.190.10">
    <property type="entry name" value="Periplasmic binding protein-like II"/>
    <property type="match status" value="2"/>
</dbReference>
<accession>A0A7W9JGD0</accession>
<comment type="similarity">
    <text evidence="1">Belongs to the AfsR/DnrI/RedD regulatory family.</text>
</comment>
<dbReference type="CDD" id="cd15831">
    <property type="entry name" value="BTAD"/>
    <property type="match status" value="1"/>
</dbReference>
<reference evidence="7 8" key="1">
    <citation type="submission" date="2020-08" db="EMBL/GenBank/DDBJ databases">
        <title>Sequencing the genomes of 1000 actinobacteria strains.</title>
        <authorList>
            <person name="Klenk H.-P."/>
        </authorList>
    </citation>
    <scope>NUCLEOTIDE SEQUENCE [LARGE SCALE GENOMIC DNA]</scope>
    <source>
        <strain evidence="7 8">DSM 28967</strain>
    </source>
</reference>
<dbReference type="InterPro" id="IPR051677">
    <property type="entry name" value="AfsR-DnrI-RedD_regulator"/>
</dbReference>
<dbReference type="InterPro" id="IPR036388">
    <property type="entry name" value="WH-like_DNA-bd_sf"/>
</dbReference>
<dbReference type="SUPFAM" id="SSF48452">
    <property type="entry name" value="TPR-like"/>
    <property type="match status" value="1"/>
</dbReference>
<evidence type="ECO:0000256" key="1">
    <source>
        <dbReference type="ARBA" id="ARBA00005820"/>
    </source>
</evidence>
<name>A0A7W9JGD0_9ACTN</name>
<dbReference type="Gene3D" id="1.25.40.10">
    <property type="entry name" value="Tetratricopeptide repeat domain"/>
    <property type="match status" value="1"/>
</dbReference>
<dbReference type="InterPro" id="IPR016032">
    <property type="entry name" value="Sig_transdc_resp-reg_C-effctor"/>
</dbReference>
<proteinExistence type="inferred from homology"/>
<dbReference type="AlphaFoldDB" id="A0A7W9JGD0"/>
<dbReference type="SUPFAM" id="SSF53850">
    <property type="entry name" value="Periplasmic binding protein-like II"/>
    <property type="match status" value="1"/>
</dbReference>
<feature type="domain" description="OmpR/PhoB-type" evidence="6">
    <location>
        <begin position="1"/>
        <end position="84"/>
    </location>
</feature>
<dbReference type="Proteomes" id="UP000549971">
    <property type="component" value="Unassembled WGS sequence"/>
</dbReference>
<dbReference type="Gene3D" id="1.10.10.10">
    <property type="entry name" value="Winged helix-like DNA-binding domain superfamily/Winged helix DNA-binding domain"/>
    <property type="match status" value="1"/>
</dbReference>
<dbReference type="SUPFAM" id="SSF46894">
    <property type="entry name" value="C-terminal effector domain of the bipartite response regulators"/>
    <property type="match status" value="1"/>
</dbReference>
<keyword evidence="8" id="KW-1185">Reference proteome</keyword>
<dbReference type="PANTHER" id="PTHR35807:SF1">
    <property type="entry name" value="TRANSCRIPTIONAL REGULATOR REDD"/>
    <property type="match status" value="1"/>
</dbReference>
<evidence type="ECO:0000259" key="6">
    <source>
        <dbReference type="PROSITE" id="PS51755"/>
    </source>
</evidence>
<dbReference type="GO" id="GO:0000160">
    <property type="term" value="P:phosphorelay signal transduction system"/>
    <property type="evidence" value="ECO:0007669"/>
    <property type="project" value="InterPro"/>
</dbReference>
<evidence type="ECO:0000256" key="3">
    <source>
        <dbReference type="ARBA" id="ARBA00023125"/>
    </source>
</evidence>
<gene>
    <name evidence="7" type="ORF">HDA39_008153</name>
</gene>
<keyword evidence="3 5" id="KW-0238">DNA-binding</keyword>
<evidence type="ECO:0000256" key="5">
    <source>
        <dbReference type="PROSITE-ProRule" id="PRU01091"/>
    </source>
</evidence>
<evidence type="ECO:0000313" key="8">
    <source>
        <dbReference type="Proteomes" id="UP000549971"/>
    </source>
</evidence>